<dbReference type="OrthoDB" id="5275938at2759"/>
<dbReference type="EMBL" id="ML977503">
    <property type="protein sequence ID" value="KAF2131042.1"/>
    <property type="molecule type" value="Genomic_DNA"/>
</dbReference>
<dbReference type="GeneID" id="54413261"/>
<dbReference type="AlphaFoldDB" id="A0A6A6AGC6"/>
<protein>
    <recommendedName>
        <fullName evidence="4">BTB domain-containing protein</fullName>
    </recommendedName>
</protein>
<dbReference type="Proteomes" id="UP000799771">
    <property type="component" value="Unassembled WGS sequence"/>
</dbReference>
<gene>
    <name evidence="2" type="ORF">P153DRAFT_430299</name>
</gene>
<organism evidence="2 3">
    <name type="scientific">Dothidotthia symphoricarpi CBS 119687</name>
    <dbReference type="NCBI Taxonomy" id="1392245"/>
    <lineage>
        <taxon>Eukaryota</taxon>
        <taxon>Fungi</taxon>
        <taxon>Dikarya</taxon>
        <taxon>Ascomycota</taxon>
        <taxon>Pezizomycotina</taxon>
        <taxon>Dothideomycetes</taxon>
        <taxon>Pleosporomycetidae</taxon>
        <taxon>Pleosporales</taxon>
        <taxon>Dothidotthiaceae</taxon>
        <taxon>Dothidotthia</taxon>
    </lineage>
</organism>
<dbReference type="RefSeq" id="XP_033525429.1">
    <property type="nucleotide sequence ID" value="XM_033672829.1"/>
</dbReference>
<dbReference type="InterPro" id="IPR011333">
    <property type="entry name" value="SKP1/BTB/POZ_sf"/>
</dbReference>
<sequence>MAANNSNSLLGNRQPTLSTTASNNKRKATDPNLKIITIDELYDVTLIVGTPDHPNGQMAFRINKGSLRNATKVWAKMLSGDWAESDMSEIPFTDDSCFAFQIVLQIAHLQFHELPTSLTLQKLMDVATLADKYELARILRPVTETKKWLQPHRVSPAVWRTSTAIQEFAFITETLGSEDDLKYLINKLAMNVRIDIIGGYYPFTSDGTKDRLRLDLLDRISAQVISLRMKILEEILNFCKNALHNVVTRKVARCKQTSCPIGSIGILIQTFNSAGLFPLPDKTSSMGRSVCDYWLGLRELTTMYNNYGAQYCKITTVVNNRQRSACFGDFGIVGETRAVLKKYAHKDVWAQWKVEKLV</sequence>
<accession>A0A6A6AGC6</accession>
<feature type="region of interest" description="Disordered" evidence="1">
    <location>
        <begin position="1"/>
        <end position="26"/>
    </location>
</feature>
<evidence type="ECO:0000313" key="3">
    <source>
        <dbReference type="Proteomes" id="UP000799771"/>
    </source>
</evidence>
<dbReference type="SUPFAM" id="SSF54695">
    <property type="entry name" value="POZ domain"/>
    <property type="match status" value="1"/>
</dbReference>
<feature type="compositionally biased region" description="Polar residues" evidence="1">
    <location>
        <begin position="1"/>
        <end position="23"/>
    </location>
</feature>
<keyword evidence="3" id="KW-1185">Reference proteome</keyword>
<evidence type="ECO:0000256" key="1">
    <source>
        <dbReference type="SAM" id="MobiDB-lite"/>
    </source>
</evidence>
<proteinExistence type="predicted"/>
<reference evidence="2" key="1">
    <citation type="journal article" date="2020" name="Stud. Mycol.">
        <title>101 Dothideomycetes genomes: a test case for predicting lifestyles and emergence of pathogens.</title>
        <authorList>
            <person name="Haridas S."/>
            <person name="Albert R."/>
            <person name="Binder M."/>
            <person name="Bloem J."/>
            <person name="Labutti K."/>
            <person name="Salamov A."/>
            <person name="Andreopoulos B."/>
            <person name="Baker S."/>
            <person name="Barry K."/>
            <person name="Bills G."/>
            <person name="Bluhm B."/>
            <person name="Cannon C."/>
            <person name="Castanera R."/>
            <person name="Culley D."/>
            <person name="Daum C."/>
            <person name="Ezra D."/>
            <person name="Gonzalez J."/>
            <person name="Henrissat B."/>
            <person name="Kuo A."/>
            <person name="Liang C."/>
            <person name="Lipzen A."/>
            <person name="Lutzoni F."/>
            <person name="Magnuson J."/>
            <person name="Mondo S."/>
            <person name="Nolan M."/>
            <person name="Ohm R."/>
            <person name="Pangilinan J."/>
            <person name="Park H.-J."/>
            <person name="Ramirez L."/>
            <person name="Alfaro M."/>
            <person name="Sun H."/>
            <person name="Tritt A."/>
            <person name="Yoshinaga Y."/>
            <person name="Zwiers L.-H."/>
            <person name="Turgeon B."/>
            <person name="Goodwin S."/>
            <person name="Spatafora J."/>
            <person name="Crous P."/>
            <person name="Grigoriev I."/>
        </authorList>
    </citation>
    <scope>NUCLEOTIDE SEQUENCE</scope>
    <source>
        <strain evidence="2">CBS 119687</strain>
    </source>
</reference>
<dbReference type="Gene3D" id="3.30.710.10">
    <property type="entry name" value="Potassium Channel Kv1.1, Chain A"/>
    <property type="match status" value="1"/>
</dbReference>
<name>A0A6A6AGC6_9PLEO</name>
<evidence type="ECO:0008006" key="4">
    <source>
        <dbReference type="Google" id="ProtNLM"/>
    </source>
</evidence>
<evidence type="ECO:0000313" key="2">
    <source>
        <dbReference type="EMBL" id="KAF2131042.1"/>
    </source>
</evidence>